<proteinExistence type="predicted"/>
<dbReference type="PROSITE" id="PS51257">
    <property type="entry name" value="PROKAR_LIPOPROTEIN"/>
    <property type="match status" value="1"/>
</dbReference>
<evidence type="ECO:0000313" key="2">
    <source>
        <dbReference type="Proteomes" id="UP000199310"/>
    </source>
</evidence>
<protein>
    <submittedName>
        <fullName evidence="1">Starch-binding associating with outer membrane</fullName>
    </submittedName>
</protein>
<gene>
    <name evidence="1" type="ORF">SAMN04488122_1178</name>
</gene>
<organism evidence="1 2">
    <name type="scientific">Chitinophaga arvensicola</name>
    <dbReference type="NCBI Taxonomy" id="29529"/>
    <lineage>
        <taxon>Bacteria</taxon>
        <taxon>Pseudomonadati</taxon>
        <taxon>Bacteroidota</taxon>
        <taxon>Chitinophagia</taxon>
        <taxon>Chitinophagales</taxon>
        <taxon>Chitinophagaceae</taxon>
        <taxon>Chitinophaga</taxon>
    </lineage>
</organism>
<dbReference type="RefSeq" id="WP_089891763.1">
    <property type="nucleotide sequence ID" value="NZ_FOJG01000001.1"/>
</dbReference>
<dbReference type="InterPro" id="IPR041662">
    <property type="entry name" value="SusD-like_2"/>
</dbReference>
<reference evidence="2" key="1">
    <citation type="submission" date="2016-10" db="EMBL/GenBank/DDBJ databases">
        <authorList>
            <person name="Varghese N."/>
            <person name="Submissions S."/>
        </authorList>
    </citation>
    <scope>NUCLEOTIDE SEQUENCE [LARGE SCALE GENOMIC DNA]</scope>
    <source>
        <strain evidence="2">DSM 3695</strain>
    </source>
</reference>
<dbReference type="InterPro" id="IPR011990">
    <property type="entry name" value="TPR-like_helical_dom_sf"/>
</dbReference>
<dbReference type="EMBL" id="FOJG01000001">
    <property type="protein sequence ID" value="SEW21141.1"/>
    <property type="molecule type" value="Genomic_DNA"/>
</dbReference>
<name>A0A1I0Q2M6_9BACT</name>
<sequence>MTKKILKYSSIGALMVSLAMTSCKKLDDMNRDPTKPTSAEPQYLLTGAQKSTMDMLYSGLQNGFIAMNYAQYWTGNSRTNDSQFNLDEGNNAAFWNTLYRVSLHNLDDLVKQNNAKADQTGVPNQNAIAKITSAWIFQILADTYGNIPYSQTFQSTTNITPKYDDAQTVYTALLDTLQKQINTLDAAQISFNSGDIIYNGDVTKWKKLANSLMLRLAIRMADAAPEKAKQIIEAHYKDAISSNLENAQFQYLDAAPNQFPYNDLARPIVDFSVSATLIDYMQSVGDPRLPIYVRPSKTDTVYRGMPYGWAASDTNRLPENSYATPGTQIYSPTMPGILMGYSEVEFILAEAAARGMNVGADAATHYTNGIRASIDYWRLLTKNASINDTIVTNYLSKVPYVAADWRNVIGTQKWLALYPQGFQAWFERTRLHFNKPGGQPLFIAPKSGSLDPSVTMVPYRLTYLVSEQTQNKASYEAAASAIGGDTKGTKLWYNKF</sequence>
<accession>A0A1I0Q2M6</accession>
<dbReference type="STRING" id="29529.SAMN04488122_1178"/>
<dbReference type="Proteomes" id="UP000199310">
    <property type="component" value="Unassembled WGS sequence"/>
</dbReference>
<dbReference type="AlphaFoldDB" id="A0A1I0Q2M6"/>
<dbReference type="OrthoDB" id="725917at2"/>
<evidence type="ECO:0000313" key="1">
    <source>
        <dbReference type="EMBL" id="SEW21141.1"/>
    </source>
</evidence>
<keyword evidence="2" id="KW-1185">Reference proteome</keyword>
<dbReference type="Gene3D" id="1.25.40.390">
    <property type="match status" value="1"/>
</dbReference>
<dbReference type="Pfam" id="PF12771">
    <property type="entry name" value="SusD-like_2"/>
    <property type="match status" value="1"/>
</dbReference>
<dbReference type="SUPFAM" id="SSF48452">
    <property type="entry name" value="TPR-like"/>
    <property type="match status" value="1"/>
</dbReference>